<dbReference type="GO" id="GO:0000287">
    <property type="term" value="F:magnesium ion binding"/>
    <property type="evidence" value="ECO:0007669"/>
    <property type="project" value="InterPro"/>
</dbReference>
<dbReference type="PROSITE" id="PS51462">
    <property type="entry name" value="NUDIX"/>
    <property type="match status" value="1"/>
</dbReference>
<evidence type="ECO:0000256" key="2">
    <source>
        <dbReference type="ARBA" id="ARBA00001946"/>
    </source>
</evidence>
<gene>
    <name evidence="9" type="ORF">GCM10011369_14870</name>
</gene>
<dbReference type="GO" id="GO:0010945">
    <property type="term" value="F:coenzyme A diphosphatase activity"/>
    <property type="evidence" value="ECO:0007669"/>
    <property type="project" value="InterPro"/>
</dbReference>
<organism evidence="9 10">
    <name type="scientific">Neiella marina</name>
    <dbReference type="NCBI Taxonomy" id="508461"/>
    <lineage>
        <taxon>Bacteria</taxon>
        <taxon>Pseudomonadati</taxon>
        <taxon>Pseudomonadota</taxon>
        <taxon>Gammaproteobacteria</taxon>
        <taxon>Alteromonadales</taxon>
        <taxon>Echinimonadaceae</taxon>
        <taxon>Neiella</taxon>
    </lineage>
</organism>
<evidence type="ECO:0000313" key="10">
    <source>
        <dbReference type="Proteomes" id="UP000619743"/>
    </source>
</evidence>
<keyword evidence="6" id="KW-0460">Magnesium</keyword>
<comment type="cofactor">
    <cofactor evidence="1">
        <name>Mn(2+)</name>
        <dbReference type="ChEBI" id="CHEBI:29035"/>
    </cofactor>
</comment>
<dbReference type="RefSeq" id="WP_087505166.1">
    <property type="nucleotide sequence ID" value="NZ_BMDX01000005.1"/>
</dbReference>
<evidence type="ECO:0000256" key="7">
    <source>
        <dbReference type="ARBA" id="ARBA00023211"/>
    </source>
</evidence>
<keyword evidence="4" id="KW-0479">Metal-binding</keyword>
<name>A0A8J2U465_9GAMM</name>
<dbReference type="Pfam" id="PF00293">
    <property type="entry name" value="NUDIX"/>
    <property type="match status" value="1"/>
</dbReference>
<dbReference type="PROSITE" id="PS01293">
    <property type="entry name" value="NUDIX_COA"/>
    <property type="match status" value="1"/>
</dbReference>
<evidence type="ECO:0000256" key="4">
    <source>
        <dbReference type="ARBA" id="ARBA00022723"/>
    </source>
</evidence>
<dbReference type="InterPro" id="IPR000086">
    <property type="entry name" value="NUDIX_hydrolase_dom"/>
</dbReference>
<evidence type="ECO:0000256" key="5">
    <source>
        <dbReference type="ARBA" id="ARBA00022801"/>
    </source>
</evidence>
<dbReference type="GO" id="GO:0009132">
    <property type="term" value="P:nucleoside diphosphate metabolic process"/>
    <property type="evidence" value="ECO:0007669"/>
    <property type="project" value="InterPro"/>
</dbReference>
<dbReference type="CDD" id="cd03426">
    <property type="entry name" value="NUDIX_CoAse_Nudt7"/>
    <property type="match status" value="1"/>
</dbReference>
<dbReference type="NCBIfam" id="NF007980">
    <property type="entry name" value="PRK10707.1"/>
    <property type="match status" value="1"/>
</dbReference>
<sequence length="195" mass="22649">MTASRQQFLTQFSLQPLQIEDHKASYQHEAAVVIPLFEHHQQLHVLFTQRAAHLRHHGGQISFPGGRYDADDSNLQATAWRECDEEIGIQPDAVWGQLPTYVSNSGFSITPYIGWFEQVPQPTPNPEEVDFTFSVPLAHLMDPTNHYRYTVKRNQRQLDVYWIPWNGHYIWGVTAGIIHNLYSHLFRQTRNAERS</sequence>
<dbReference type="EMBL" id="BMDX01000005">
    <property type="protein sequence ID" value="GGA74044.1"/>
    <property type="molecule type" value="Genomic_DNA"/>
</dbReference>
<keyword evidence="5" id="KW-0378">Hydrolase</keyword>
<comment type="similarity">
    <text evidence="3">Belongs to the Nudix hydrolase family. PCD1 subfamily.</text>
</comment>
<keyword evidence="10" id="KW-1185">Reference proteome</keyword>
<evidence type="ECO:0000259" key="8">
    <source>
        <dbReference type="PROSITE" id="PS51462"/>
    </source>
</evidence>
<evidence type="ECO:0000256" key="1">
    <source>
        <dbReference type="ARBA" id="ARBA00001936"/>
    </source>
</evidence>
<evidence type="ECO:0000256" key="3">
    <source>
        <dbReference type="ARBA" id="ARBA00006506"/>
    </source>
</evidence>
<dbReference type="SUPFAM" id="SSF55811">
    <property type="entry name" value="Nudix"/>
    <property type="match status" value="1"/>
</dbReference>
<reference evidence="10" key="1">
    <citation type="journal article" date="2019" name="Int. J. Syst. Evol. Microbiol.">
        <title>The Global Catalogue of Microorganisms (GCM) 10K type strain sequencing project: providing services to taxonomists for standard genome sequencing and annotation.</title>
        <authorList>
            <consortium name="The Broad Institute Genomics Platform"/>
            <consortium name="The Broad Institute Genome Sequencing Center for Infectious Disease"/>
            <person name="Wu L."/>
            <person name="Ma J."/>
        </authorList>
    </citation>
    <scope>NUCLEOTIDE SEQUENCE [LARGE SCALE GENOMIC DNA]</scope>
    <source>
        <strain evidence="10">CGMCC 1.10130</strain>
    </source>
</reference>
<dbReference type="InterPro" id="IPR000059">
    <property type="entry name" value="NUDIX_hydrolase_NudL_CS"/>
</dbReference>
<dbReference type="PANTHER" id="PTHR12992">
    <property type="entry name" value="NUDIX HYDROLASE"/>
    <property type="match status" value="1"/>
</dbReference>
<dbReference type="InterPro" id="IPR045121">
    <property type="entry name" value="CoAse"/>
</dbReference>
<dbReference type="PANTHER" id="PTHR12992:SF11">
    <property type="entry name" value="MITOCHONDRIAL COENZYME A DIPHOSPHATASE NUDT8"/>
    <property type="match status" value="1"/>
</dbReference>
<evidence type="ECO:0000313" key="9">
    <source>
        <dbReference type="EMBL" id="GGA74044.1"/>
    </source>
</evidence>
<evidence type="ECO:0000256" key="6">
    <source>
        <dbReference type="ARBA" id="ARBA00022842"/>
    </source>
</evidence>
<feature type="domain" description="Nudix hydrolase" evidence="8">
    <location>
        <begin position="26"/>
        <end position="157"/>
    </location>
</feature>
<comment type="caution">
    <text evidence="9">The sequence shown here is derived from an EMBL/GenBank/DDBJ whole genome shotgun (WGS) entry which is preliminary data.</text>
</comment>
<dbReference type="Gene3D" id="3.90.79.10">
    <property type="entry name" value="Nucleoside Triphosphate Pyrophosphohydrolase"/>
    <property type="match status" value="1"/>
</dbReference>
<protein>
    <submittedName>
        <fullName evidence="9">Coenzyme A pyrophosphatase</fullName>
    </submittedName>
</protein>
<proteinExistence type="inferred from homology"/>
<dbReference type="InterPro" id="IPR015797">
    <property type="entry name" value="NUDIX_hydrolase-like_dom_sf"/>
</dbReference>
<dbReference type="AlphaFoldDB" id="A0A8J2U465"/>
<accession>A0A8J2U465</accession>
<keyword evidence="7" id="KW-0464">Manganese</keyword>
<dbReference type="Proteomes" id="UP000619743">
    <property type="component" value="Unassembled WGS sequence"/>
</dbReference>
<comment type="cofactor">
    <cofactor evidence="2">
        <name>Mg(2+)</name>
        <dbReference type="ChEBI" id="CHEBI:18420"/>
    </cofactor>
</comment>
<dbReference type="GO" id="GO:0030145">
    <property type="term" value="F:manganese ion binding"/>
    <property type="evidence" value="ECO:0007669"/>
    <property type="project" value="InterPro"/>
</dbReference>
<dbReference type="OrthoDB" id="9802805at2"/>